<keyword evidence="4" id="KW-0812">Transmembrane</keyword>
<feature type="transmembrane region" description="Helical" evidence="4">
    <location>
        <begin position="307"/>
        <end position="329"/>
    </location>
</feature>
<dbReference type="EMBL" id="CP047616">
    <property type="protein sequence ID" value="QIW53340.1"/>
    <property type="molecule type" value="Genomic_DNA"/>
</dbReference>
<evidence type="ECO:0000313" key="5">
    <source>
        <dbReference type="EMBL" id="QIW53340.1"/>
    </source>
</evidence>
<evidence type="ECO:0000256" key="1">
    <source>
        <dbReference type="ARBA" id="ARBA00006739"/>
    </source>
</evidence>
<name>A0A6H0UAX5_9LACT</name>
<feature type="transmembrane region" description="Helical" evidence="4">
    <location>
        <begin position="392"/>
        <end position="415"/>
    </location>
</feature>
<proteinExistence type="inferred from homology"/>
<dbReference type="InterPro" id="IPR029044">
    <property type="entry name" value="Nucleotide-diphossugar_trans"/>
</dbReference>
<feature type="transmembrane region" description="Helical" evidence="4">
    <location>
        <begin position="6"/>
        <end position="28"/>
    </location>
</feature>
<keyword evidence="4" id="KW-0472">Membrane</keyword>
<dbReference type="PANTHER" id="PTHR43630:SF1">
    <property type="entry name" value="POLY-BETA-1,6-N-ACETYL-D-GLUCOSAMINE SYNTHASE"/>
    <property type="match status" value="1"/>
</dbReference>
<dbReference type="AlphaFoldDB" id="A0A6H0UAX5"/>
<dbReference type="Gene3D" id="3.90.550.10">
    <property type="entry name" value="Spore Coat Polysaccharide Biosynthesis Protein SpsA, Chain A"/>
    <property type="match status" value="1"/>
</dbReference>
<gene>
    <name evidence="5" type="ORF">GU336_03755</name>
</gene>
<dbReference type="CDD" id="cd06423">
    <property type="entry name" value="CESA_like"/>
    <property type="match status" value="1"/>
</dbReference>
<keyword evidence="2" id="KW-0328">Glycosyltransferase</keyword>
<dbReference type="Proteomes" id="UP000501945">
    <property type="component" value="Chromosome"/>
</dbReference>
<protein>
    <submittedName>
        <fullName evidence="5">Glycosyltransferase</fullName>
    </submittedName>
</protein>
<evidence type="ECO:0000313" key="6">
    <source>
        <dbReference type="Proteomes" id="UP000501945"/>
    </source>
</evidence>
<evidence type="ECO:0000256" key="3">
    <source>
        <dbReference type="ARBA" id="ARBA00022679"/>
    </source>
</evidence>
<keyword evidence="3 5" id="KW-0808">Transferase</keyword>
<dbReference type="Pfam" id="PF13641">
    <property type="entry name" value="Glyco_tranf_2_3"/>
    <property type="match status" value="1"/>
</dbReference>
<reference evidence="5 6" key="1">
    <citation type="submission" date="2019-12" db="EMBL/GenBank/DDBJ databases">
        <title>Whole genome sequences of Lactococcus raffinolactis strains isolated from sewage.</title>
        <authorList>
            <person name="Ybazeta G."/>
            <person name="Ross M."/>
            <person name="Brabant-Kirwan D."/>
            <person name="Saleh M."/>
            <person name="Dillon J.A."/>
            <person name="Splinter K."/>
            <person name="Nokhbeh R."/>
        </authorList>
    </citation>
    <scope>NUCLEOTIDE SEQUENCE [LARGE SCALE GENOMIC DNA]</scope>
    <source>
        <strain evidence="5 6">Lr_19_5</strain>
    </source>
</reference>
<evidence type="ECO:0000256" key="4">
    <source>
        <dbReference type="SAM" id="Phobius"/>
    </source>
</evidence>
<feature type="transmembrane region" description="Helical" evidence="4">
    <location>
        <begin position="335"/>
        <end position="352"/>
    </location>
</feature>
<dbReference type="SUPFAM" id="SSF53448">
    <property type="entry name" value="Nucleotide-diphospho-sugar transferases"/>
    <property type="match status" value="1"/>
</dbReference>
<keyword evidence="4" id="KW-1133">Transmembrane helix</keyword>
<dbReference type="GO" id="GO:0016757">
    <property type="term" value="F:glycosyltransferase activity"/>
    <property type="evidence" value="ECO:0007669"/>
    <property type="project" value="UniProtKB-KW"/>
</dbReference>
<sequence length="436" mass="50621">MTEFFMIFALLSIWFSIIITLVVLFGAVHAIIQRFRVGGVNAIKPLPKYPKVTIIVPAHNEAIVIQDTVYALLHLDYPKESMEIRVVADNCSDETFKLAKAMSDRPEYKDFDIQIIKRTGTGGKAGVLNDVLEIATGDWICVYDADAMPQENALYFLIQKALEDEENYAAVFGRNKTRNYRQNFLTRCINLEIITTQKIHHIGLWHLFKIGRIPGTNFIIKTDFVRSIGGWDNGALTEDTAISFKIMQQNKLIALAQNSEAFQQEPETLQAYYYQRKRWAKGNYEVILDNFHHIFKRKSNWRIKLEVLYYIGTFFWFNVAILISNFLFIVNFVSMVTKLFYPSFVIPFTFGASNRQLSIILLVNWVLMFFIYLLQINIGLVSQYGQSTSKNLLYSIASYFTYSQLFIFVATNAFFSLMFDKLLHRDGSKWYKTQRF</sequence>
<dbReference type="PANTHER" id="PTHR43630">
    <property type="entry name" value="POLY-BETA-1,6-N-ACETYL-D-GLUCOSAMINE SYNTHASE"/>
    <property type="match status" value="1"/>
</dbReference>
<evidence type="ECO:0000256" key="2">
    <source>
        <dbReference type="ARBA" id="ARBA00022676"/>
    </source>
</evidence>
<feature type="transmembrane region" description="Helical" evidence="4">
    <location>
        <begin position="359"/>
        <end position="380"/>
    </location>
</feature>
<organism evidence="5 6">
    <name type="scientific">Pseudolactococcus raffinolactis</name>
    <dbReference type="NCBI Taxonomy" id="1366"/>
    <lineage>
        <taxon>Bacteria</taxon>
        <taxon>Bacillati</taxon>
        <taxon>Bacillota</taxon>
        <taxon>Bacilli</taxon>
        <taxon>Lactobacillales</taxon>
        <taxon>Streptococcaceae</taxon>
        <taxon>Pseudolactococcus</taxon>
    </lineage>
</organism>
<accession>A0A6H0UAX5</accession>
<comment type="similarity">
    <text evidence="1">Belongs to the glycosyltransferase 2 family.</text>
</comment>